<protein>
    <recommendedName>
        <fullName evidence="4">Pseudouridine synthase</fullName>
        <ecNumber evidence="4">5.4.99.-</ecNumber>
    </recommendedName>
</protein>
<dbReference type="PANTHER" id="PTHR47683:SF2">
    <property type="entry name" value="RNA-BINDING S4 DOMAIN-CONTAINING PROTEIN"/>
    <property type="match status" value="1"/>
</dbReference>
<dbReference type="Gene3D" id="3.30.70.580">
    <property type="entry name" value="Pseudouridine synthase I, catalytic domain, N-terminal subdomain"/>
    <property type="match status" value="1"/>
</dbReference>
<evidence type="ECO:0000256" key="3">
    <source>
        <dbReference type="PROSITE-ProRule" id="PRU00182"/>
    </source>
</evidence>
<dbReference type="InterPro" id="IPR042092">
    <property type="entry name" value="PsdUridine_s_RsuA/RluB/E/F_cat"/>
</dbReference>
<evidence type="ECO:0000256" key="2">
    <source>
        <dbReference type="ARBA" id="ARBA00023235"/>
    </source>
</evidence>
<sequence>MTETKDEFEKTIKIQKAISQVGYCSRRQAEELIKQKRIKINHQVATLGQRVLADDQIFIDGKKLNIKPPKFYLVFNKPKNTICTLKDPEKRKTIYEYMGLKEYAYSVGRLDFNSTGIILVTNDGDFANLIAHPSANIKRVYEVVLEKELSEGDFNYLNSNKVILNGKKSSQSLSKLAPFKYSVSLYEGRNHHVKNLFLLVNNYVKELHRVSYGPITDANLKIGKTRHLSESEVQNLKTLALKQKYLGNHQK</sequence>
<dbReference type="STRING" id="243272.MARTH_orf286"/>
<feature type="domain" description="RNA-binding S4" evidence="5">
    <location>
        <begin position="12"/>
        <end position="74"/>
    </location>
</feature>
<keyword evidence="2 4" id="KW-0413">Isomerase</keyword>
<evidence type="ECO:0000256" key="4">
    <source>
        <dbReference type="RuleBase" id="RU003887"/>
    </source>
</evidence>
<dbReference type="Pfam" id="PF01479">
    <property type="entry name" value="S4"/>
    <property type="match status" value="1"/>
</dbReference>
<dbReference type="InterPro" id="IPR000748">
    <property type="entry name" value="PsdUridine_synth_RsuA/RluB/E/F"/>
</dbReference>
<dbReference type="GO" id="GO:0003723">
    <property type="term" value="F:RNA binding"/>
    <property type="evidence" value="ECO:0007669"/>
    <property type="project" value="UniProtKB-KW"/>
</dbReference>
<dbReference type="RefSeq" id="WP_012498139.1">
    <property type="nucleotide sequence ID" value="NC_011025.1"/>
</dbReference>
<dbReference type="InterPro" id="IPR050343">
    <property type="entry name" value="RsuA_PseudoU_synthase"/>
</dbReference>
<evidence type="ECO:0000313" key="6">
    <source>
        <dbReference type="EMBL" id="ACF07182.1"/>
    </source>
</evidence>
<dbReference type="EMBL" id="CP001047">
    <property type="protein sequence ID" value="ACF07182.1"/>
    <property type="molecule type" value="Genomic_DNA"/>
</dbReference>
<dbReference type="GO" id="GO:0120159">
    <property type="term" value="F:rRNA pseudouridine synthase activity"/>
    <property type="evidence" value="ECO:0007669"/>
    <property type="project" value="UniProtKB-ARBA"/>
</dbReference>
<dbReference type="InterPro" id="IPR020094">
    <property type="entry name" value="TruA/RsuA/RluB/E/F_N"/>
</dbReference>
<dbReference type="EC" id="5.4.99.-" evidence="4"/>
<proteinExistence type="inferred from homology"/>
<dbReference type="Pfam" id="PF00849">
    <property type="entry name" value="PseudoU_synth_2"/>
    <property type="match status" value="1"/>
</dbReference>
<dbReference type="GO" id="GO:0000455">
    <property type="term" value="P:enzyme-directed rRNA pseudouridine synthesis"/>
    <property type="evidence" value="ECO:0007669"/>
    <property type="project" value="UniProtKB-ARBA"/>
</dbReference>
<dbReference type="NCBIfam" id="TIGR00093">
    <property type="entry name" value="pseudouridine synthase"/>
    <property type="match status" value="1"/>
</dbReference>
<dbReference type="Gene3D" id="3.10.290.10">
    <property type="entry name" value="RNA-binding S4 domain"/>
    <property type="match status" value="1"/>
</dbReference>
<accession>B3PMD0</accession>
<dbReference type="InterPro" id="IPR006145">
    <property type="entry name" value="PsdUridine_synth_RsuA/RluA"/>
</dbReference>
<dbReference type="HOGENOM" id="CLU_024979_1_2_14"/>
<name>B3PMD0_META1</name>
<dbReference type="PROSITE" id="PS50889">
    <property type="entry name" value="S4"/>
    <property type="match status" value="1"/>
</dbReference>
<dbReference type="InterPro" id="IPR018496">
    <property type="entry name" value="PsdUridine_synth_RsuA/RluB_CS"/>
</dbReference>
<evidence type="ECO:0000259" key="5">
    <source>
        <dbReference type="SMART" id="SM00363"/>
    </source>
</evidence>
<dbReference type="AlphaFoldDB" id="B3PMD0"/>
<evidence type="ECO:0000313" key="7">
    <source>
        <dbReference type="Proteomes" id="UP000008812"/>
    </source>
</evidence>
<dbReference type="CDD" id="cd00165">
    <property type="entry name" value="S4"/>
    <property type="match status" value="1"/>
</dbReference>
<dbReference type="InterPro" id="IPR020103">
    <property type="entry name" value="PsdUridine_synth_cat_dom_sf"/>
</dbReference>
<dbReference type="PANTHER" id="PTHR47683">
    <property type="entry name" value="PSEUDOURIDINE SYNTHASE FAMILY PROTEIN-RELATED"/>
    <property type="match status" value="1"/>
</dbReference>
<dbReference type="Proteomes" id="UP000008812">
    <property type="component" value="Chromosome"/>
</dbReference>
<gene>
    <name evidence="6" type="primary">rluB</name>
    <name evidence="6" type="ordered locus">MARTH_orf286</name>
</gene>
<keyword evidence="7" id="KW-1185">Reference proteome</keyword>
<evidence type="ECO:0000256" key="1">
    <source>
        <dbReference type="ARBA" id="ARBA00008348"/>
    </source>
</evidence>
<dbReference type="SUPFAM" id="SSF55174">
    <property type="entry name" value="Alpha-L RNA-binding motif"/>
    <property type="match status" value="1"/>
</dbReference>
<dbReference type="InterPro" id="IPR036986">
    <property type="entry name" value="S4_RNA-bd_sf"/>
</dbReference>
<dbReference type="Gene3D" id="3.30.70.1560">
    <property type="entry name" value="Alpha-L RNA-binding motif"/>
    <property type="match status" value="1"/>
</dbReference>
<organism evidence="6 7">
    <name type="scientific">Metamycoplasma arthritidis (strain 158L3-1)</name>
    <name type="common">Mycoplasma arthritidis</name>
    <dbReference type="NCBI Taxonomy" id="243272"/>
    <lineage>
        <taxon>Bacteria</taxon>
        <taxon>Bacillati</taxon>
        <taxon>Mycoplasmatota</taxon>
        <taxon>Mycoplasmoidales</taxon>
        <taxon>Metamycoplasmataceae</taxon>
        <taxon>Metamycoplasma</taxon>
    </lineage>
</organism>
<dbReference type="PROSITE" id="PS01149">
    <property type="entry name" value="PSI_RSU"/>
    <property type="match status" value="1"/>
</dbReference>
<dbReference type="InterPro" id="IPR002942">
    <property type="entry name" value="S4_RNA-bd"/>
</dbReference>
<dbReference type="SMART" id="SM00363">
    <property type="entry name" value="S4"/>
    <property type="match status" value="1"/>
</dbReference>
<dbReference type="KEGG" id="mat:MARTH_orf286"/>
<keyword evidence="3" id="KW-0694">RNA-binding</keyword>
<reference evidence="6 7" key="1">
    <citation type="journal article" date="2008" name="Infect. Immun.">
        <title>Genome of Mycoplasma arthritidis.</title>
        <authorList>
            <person name="Dybvig K."/>
            <person name="Zuhua C."/>
            <person name="Lao P."/>
            <person name="Jordan D.S."/>
            <person name="French C.T."/>
            <person name="Tu A.H."/>
            <person name="Loraine A.E."/>
        </authorList>
    </citation>
    <scope>NUCLEOTIDE SEQUENCE [LARGE SCALE GENOMIC DNA]</scope>
    <source>
        <strain evidence="6 7">158L3-1</strain>
    </source>
</reference>
<comment type="similarity">
    <text evidence="1 4">Belongs to the pseudouridine synthase RsuA family.</text>
</comment>
<dbReference type="SUPFAM" id="SSF55120">
    <property type="entry name" value="Pseudouridine synthase"/>
    <property type="match status" value="1"/>
</dbReference>
<dbReference type="eggNOG" id="COG1187">
    <property type="taxonomic scope" value="Bacteria"/>
</dbReference>
<dbReference type="FunFam" id="3.10.290.10:FF:000003">
    <property type="entry name" value="Pseudouridine synthase"/>
    <property type="match status" value="1"/>
</dbReference>